<gene>
    <name evidence="2" type="ORF">ACFFQA_35790</name>
</gene>
<evidence type="ECO:0000313" key="2">
    <source>
        <dbReference type="EMBL" id="MFB9909327.1"/>
    </source>
</evidence>
<organism evidence="2 3">
    <name type="scientific">Allokutzneria oryzae</name>
    <dbReference type="NCBI Taxonomy" id="1378989"/>
    <lineage>
        <taxon>Bacteria</taxon>
        <taxon>Bacillati</taxon>
        <taxon>Actinomycetota</taxon>
        <taxon>Actinomycetes</taxon>
        <taxon>Pseudonocardiales</taxon>
        <taxon>Pseudonocardiaceae</taxon>
        <taxon>Allokutzneria</taxon>
    </lineage>
</organism>
<dbReference type="InterPro" id="IPR036388">
    <property type="entry name" value="WH-like_DNA-bd_sf"/>
</dbReference>
<dbReference type="InterPro" id="IPR039422">
    <property type="entry name" value="MarR/SlyA-like"/>
</dbReference>
<dbReference type="EMBL" id="JBHLZU010000033">
    <property type="protein sequence ID" value="MFB9909327.1"/>
    <property type="molecule type" value="Genomic_DNA"/>
</dbReference>
<dbReference type="PANTHER" id="PTHR33164">
    <property type="entry name" value="TRANSCRIPTIONAL REGULATOR, MARR FAMILY"/>
    <property type="match status" value="1"/>
</dbReference>
<dbReference type="Proteomes" id="UP001589693">
    <property type="component" value="Unassembled WGS sequence"/>
</dbReference>
<dbReference type="RefSeq" id="WP_377862151.1">
    <property type="nucleotide sequence ID" value="NZ_JBHLZU010000033.1"/>
</dbReference>
<dbReference type="Pfam" id="PF12802">
    <property type="entry name" value="MarR_2"/>
    <property type="match status" value="1"/>
</dbReference>
<accession>A0ABV6A854</accession>
<comment type="caution">
    <text evidence="2">The sequence shown here is derived from an EMBL/GenBank/DDBJ whole genome shotgun (WGS) entry which is preliminary data.</text>
</comment>
<dbReference type="InterPro" id="IPR036390">
    <property type="entry name" value="WH_DNA-bd_sf"/>
</dbReference>
<dbReference type="SUPFAM" id="SSF46785">
    <property type="entry name" value="Winged helix' DNA-binding domain"/>
    <property type="match status" value="1"/>
</dbReference>
<keyword evidence="3" id="KW-1185">Reference proteome</keyword>
<proteinExistence type="predicted"/>
<dbReference type="InterPro" id="IPR000835">
    <property type="entry name" value="HTH_MarR-typ"/>
</dbReference>
<dbReference type="PRINTS" id="PR00598">
    <property type="entry name" value="HTHMARR"/>
</dbReference>
<feature type="domain" description="HTH marR-type" evidence="1">
    <location>
        <begin position="1"/>
        <end position="147"/>
    </location>
</feature>
<evidence type="ECO:0000259" key="1">
    <source>
        <dbReference type="PROSITE" id="PS50995"/>
    </source>
</evidence>
<reference evidence="2 3" key="1">
    <citation type="submission" date="2024-09" db="EMBL/GenBank/DDBJ databases">
        <authorList>
            <person name="Sun Q."/>
            <person name="Mori K."/>
        </authorList>
    </citation>
    <scope>NUCLEOTIDE SEQUENCE [LARGE SCALE GENOMIC DNA]</scope>
    <source>
        <strain evidence="2 3">TBRC 7907</strain>
    </source>
</reference>
<dbReference type="SMART" id="SM00347">
    <property type="entry name" value="HTH_MARR"/>
    <property type="match status" value="1"/>
</dbReference>
<protein>
    <submittedName>
        <fullName evidence="2">MarR family winged helix-turn-helix transcriptional regulator</fullName>
    </submittedName>
</protein>
<name>A0ABV6A854_9PSEU</name>
<dbReference type="PANTHER" id="PTHR33164:SF99">
    <property type="entry name" value="MARR FAMILY REGULATORY PROTEIN"/>
    <property type="match status" value="1"/>
</dbReference>
<sequence length="155" mass="17545">MSKPRWLSSPEMRAWLGYLEATNLLERRLERQLQDEAGLSHPQYDILATLSASPERRMRMTELAAAVIVSKSGLTYQVGKLEKAGFVRRQADPCDERGVLAVLTEEGVELLRRVAPGHVRTVRTYLIDLLSPQQLTQLTEITEAMTEKLRDAGQR</sequence>
<dbReference type="Gene3D" id="1.10.10.10">
    <property type="entry name" value="Winged helix-like DNA-binding domain superfamily/Winged helix DNA-binding domain"/>
    <property type="match status" value="1"/>
</dbReference>
<evidence type="ECO:0000313" key="3">
    <source>
        <dbReference type="Proteomes" id="UP001589693"/>
    </source>
</evidence>
<dbReference type="PROSITE" id="PS50995">
    <property type="entry name" value="HTH_MARR_2"/>
    <property type="match status" value="1"/>
</dbReference>